<sequence length="731" mass="81671">MSSYTLSTSEIALLLRIFRHGAFAEDEDYLEDLLVRLEALSNPWDLPEDQSTYVVNSETLHHDVDIGHTGNLAGTEVVGEDMVEDEDEDRDEIEWEDEDEDRDEIESEDEDEDEDGEEDRDLNQEVVMQKMHVVDGGKRLAVAGGDHGRGGGGGDKGKHRGRKPCVRGGQKEPRQQNQALLDVVGFEDVDSRVAENEDEDDVLERQYEIAQQETAEEDRETPENHVLTKSTRALLLKVCSVCDDIMDSSGSLPSFQSVVADPIGLLTYLCNPVYSKSYLDAILGDQSLKSLANRCSMAECNTLVSKFVQVLSLMHFRTKVESEFLQKKKTTPSLTRRRLLEDFWLDGKDKPEPKSKNALSMANNVRKMHDWLKMGSAFCILGGSGSLYLLPVLICAGVNGDIRKMPLDQCIRLGALIKSPDLSLPGQLVTKSLIPAISKLGELFDIEFTSMFSPDMLSGYHAQYTSSVSARNLKESDKIFDNINFETYRRKRDWNAWSSFCINDLQNLSGTINDIEAYSSYAKQLSGPTISEAIPSSPTVISQSTSRISTISPTVRCSSPMSILEDIPLLDDDAMSVSDYSSRCPSPLLEDEDAAFPGHIINSTYKSDADLNAKFPFSRTASKQQIFSTTQAERKKAEEAPSFLDFEQFRIQFKKHITRAGIRRGKKYLLLSSDILNQLPLRINDSKGAMQIIVDPTMSSDMRSKLWTNFKVAFGESLVETDSKSQGNILE</sequence>
<proteinExistence type="predicted"/>
<accession>A0A8H7Y3B4</accession>
<gene>
    <name evidence="2" type="ORF">JR316_003906</name>
</gene>
<comment type="caution">
    <text evidence="2">The sequence shown here is derived from an EMBL/GenBank/DDBJ whole genome shotgun (WGS) entry which is preliminary data.</text>
</comment>
<dbReference type="EMBL" id="JAFIQS010000003">
    <property type="protein sequence ID" value="KAG5171818.1"/>
    <property type="molecule type" value="Genomic_DNA"/>
</dbReference>
<feature type="compositionally biased region" description="Acidic residues" evidence="1">
    <location>
        <begin position="78"/>
        <end position="120"/>
    </location>
</feature>
<evidence type="ECO:0000313" key="2">
    <source>
        <dbReference type="EMBL" id="KAG5171818.1"/>
    </source>
</evidence>
<organism evidence="2">
    <name type="scientific">Psilocybe cubensis</name>
    <name type="common">Psychedelic mushroom</name>
    <name type="synonym">Stropharia cubensis</name>
    <dbReference type="NCBI Taxonomy" id="181762"/>
    <lineage>
        <taxon>Eukaryota</taxon>
        <taxon>Fungi</taxon>
        <taxon>Dikarya</taxon>
        <taxon>Basidiomycota</taxon>
        <taxon>Agaricomycotina</taxon>
        <taxon>Agaricomycetes</taxon>
        <taxon>Agaricomycetidae</taxon>
        <taxon>Agaricales</taxon>
        <taxon>Agaricineae</taxon>
        <taxon>Strophariaceae</taxon>
        <taxon>Psilocybe</taxon>
    </lineage>
</organism>
<protein>
    <submittedName>
        <fullName evidence="2">Uncharacterized protein</fullName>
    </submittedName>
</protein>
<reference evidence="2" key="1">
    <citation type="submission" date="2021-02" db="EMBL/GenBank/DDBJ databases">
        <title>Psilocybe cubensis genome.</title>
        <authorList>
            <person name="Mckernan K.J."/>
            <person name="Crawford S."/>
            <person name="Trippe A."/>
            <person name="Kane L.T."/>
            <person name="Mclaughlin S."/>
        </authorList>
    </citation>
    <scope>NUCLEOTIDE SEQUENCE [LARGE SCALE GENOMIC DNA]</scope>
    <source>
        <strain evidence="2">MGC-MH-2018</strain>
    </source>
</reference>
<dbReference type="AlphaFoldDB" id="A0A8H7Y3B4"/>
<feature type="region of interest" description="Disordered" evidence="1">
    <location>
        <begin position="140"/>
        <end position="174"/>
    </location>
</feature>
<name>A0A8H7Y3B4_PSICU</name>
<evidence type="ECO:0000256" key="1">
    <source>
        <dbReference type="SAM" id="MobiDB-lite"/>
    </source>
</evidence>
<feature type="region of interest" description="Disordered" evidence="1">
    <location>
        <begin position="66"/>
        <end position="124"/>
    </location>
</feature>